<evidence type="ECO:0000313" key="3">
    <source>
        <dbReference type="Proteomes" id="UP000708208"/>
    </source>
</evidence>
<gene>
    <name evidence="2" type="ORF">AFUS01_LOCUS26287</name>
</gene>
<name>A0A8J2PHN3_9HEXA</name>
<dbReference type="Proteomes" id="UP000708208">
    <property type="component" value="Unassembled WGS sequence"/>
</dbReference>
<keyword evidence="3" id="KW-1185">Reference proteome</keyword>
<dbReference type="OrthoDB" id="6147983at2759"/>
<feature type="region of interest" description="Disordered" evidence="1">
    <location>
        <begin position="59"/>
        <end position="78"/>
    </location>
</feature>
<evidence type="ECO:0000313" key="2">
    <source>
        <dbReference type="EMBL" id="CAG7815620.1"/>
    </source>
</evidence>
<sequence>MSAKSAKDKYMSSRGVYYSKCKKGLPSGSGRTKKSPEAIKHEAKFIRWMSFLDNFMQKRQTPGNYSDSDDSFESSKTSTVPKLLSQDVVALLSADEDAEEAANTLRSTQKLNGDGDATISYSRVVKRNRKNNNSHMEKLFEILEKKDDPDDIFAKSVAVSLKKFDETNRASEMMKIPQVLYEITLKVSAATPLVYQQLLKSIRGILIKSVPSCKICISKVI</sequence>
<dbReference type="EMBL" id="CAJVCH010348719">
    <property type="protein sequence ID" value="CAG7815620.1"/>
    <property type="molecule type" value="Genomic_DNA"/>
</dbReference>
<organism evidence="2 3">
    <name type="scientific">Allacma fusca</name>
    <dbReference type="NCBI Taxonomy" id="39272"/>
    <lineage>
        <taxon>Eukaryota</taxon>
        <taxon>Metazoa</taxon>
        <taxon>Ecdysozoa</taxon>
        <taxon>Arthropoda</taxon>
        <taxon>Hexapoda</taxon>
        <taxon>Collembola</taxon>
        <taxon>Symphypleona</taxon>
        <taxon>Sminthuridae</taxon>
        <taxon>Allacma</taxon>
    </lineage>
</organism>
<protein>
    <submittedName>
        <fullName evidence="2">Uncharacterized protein</fullName>
    </submittedName>
</protein>
<reference evidence="2" key="1">
    <citation type="submission" date="2021-06" db="EMBL/GenBank/DDBJ databases">
        <authorList>
            <person name="Hodson N. C."/>
            <person name="Mongue J. A."/>
            <person name="Jaron S. K."/>
        </authorList>
    </citation>
    <scope>NUCLEOTIDE SEQUENCE</scope>
</reference>
<dbReference type="AlphaFoldDB" id="A0A8J2PHN3"/>
<accession>A0A8J2PHN3</accession>
<comment type="caution">
    <text evidence="2">The sequence shown here is derived from an EMBL/GenBank/DDBJ whole genome shotgun (WGS) entry which is preliminary data.</text>
</comment>
<proteinExistence type="predicted"/>
<evidence type="ECO:0000256" key="1">
    <source>
        <dbReference type="SAM" id="MobiDB-lite"/>
    </source>
</evidence>